<dbReference type="GO" id="GO:0005886">
    <property type="term" value="C:plasma membrane"/>
    <property type="evidence" value="ECO:0007669"/>
    <property type="project" value="UniProtKB-SubCell"/>
</dbReference>
<keyword evidence="7 14" id="KW-1133">Transmembrane helix</keyword>
<name>A0A2Y8ZZD8_9MICO</name>
<feature type="transmembrane region" description="Helical" evidence="14">
    <location>
        <begin position="269"/>
        <end position="291"/>
    </location>
</feature>
<evidence type="ECO:0000256" key="12">
    <source>
        <dbReference type="ARBA" id="ARBA00042475"/>
    </source>
</evidence>
<evidence type="ECO:0000256" key="13">
    <source>
        <dbReference type="ARBA" id="ARBA00047690"/>
    </source>
</evidence>
<feature type="transmembrane region" description="Helical" evidence="14">
    <location>
        <begin position="146"/>
        <end position="167"/>
    </location>
</feature>
<feature type="transmembrane region" description="Helical" evidence="14">
    <location>
        <begin position="174"/>
        <end position="193"/>
    </location>
</feature>
<dbReference type="EC" id="2.5.1.141" evidence="3 14"/>
<evidence type="ECO:0000256" key="10">
    <source>
        <dbReference type="ARBA" id="ARBA00030253"/>
    </source>
</evidence>
<evidence type="ECO:0000256" key="5">
    <source>
        <dbReference type="ARBA" id="ARBA00022679"/>
    </source>
</evidence>
<feature type="transmembrane region" description="Helical" evidence="14">
    <location>
        <begin position="75"/>
        <end position="95"/>
    </location>
</feature>
<evidence type="ECO:0000256" key="11">
    <source>
        <dbReference type="ARBA" id="ARBA00040810"/>
    </source>
</evidence>
<dbReference type="Pfam" id="PF01040">
    <property type="entry name" value="UbiA"/>
    <property type="match status" value="1"/>
</dbReference>
<gene>
    <name evidence="14" type="primary">ctaB</name>
    <name evidence="16" type="ORF">SAMN05216184_101624</name>
</gene>
<evidence type="ECO:0000313" key="16">
    <source>
        <dbReference type="EMBL" id="SSA36966.1"/>
    </source>
</evidence>
<evidence type="ECO:0000256" key="1">
    <source>
        <dbReference type="ARBA" id="ARBA00004651"/>
    </source>
</evidence>
<proteinExistence type="inferred from homology"/>
<feature type="transmembrane region" description="Helical" evidence="14">
    <location>
        <begin position="199"/>
        <end position="219"/>
    </location>
</feature>
<feature type="transmembrane region" description="Helical" evidence="14">
    <location>
        <begin position="303"/>
        <end position="324"/>
    </location>
</feature>
<feature type="transmembrane region" description="Helical" evidence="14">
    <location>
        <begin position="115"/>
        <end position="140"/>
    </location>
</feature>
<organism evidence="16 17">
    <name type="scientific">Georgenia satyanarayanai</name>
    <dbReference type="NCBI Taxonomy" id="860221"/>
    <lineage>
        <taxon>Bacteria</taxon>
        <taxon>Bacillati</taxon>
        <taxon>Actinomycetota</taxon>
        <taxon>Actinomycetes</taxon>
        <taxon>Micrococcales</taxon>
        <taxon>Bogoriellaceae</taxon>
        <taxon>Georgenia</taxon>
    </lineage>
</organism>
<dbReference type="PANTHER" id="PTHR43448">
    <property type="entry name" value="PROTOHEME IX FARNESYLTRANSFERASE, MITOCHONDRIAL"/>
    <property type="match status" value="1"/>
</dbReference>
<evidence type="ECO:0000256" key="6">
    <source>
        <dbReference type="ARBA" id="ARBA00022692"/>
    </source>
</evidence>
<dbReference type="FunFam" id="1.10.357.140:FF:000001">
    <property type="entry name" value="Protoheme IX farnesyltransferase"/>
    <property type="match status" value="1"/>
</dbReference>
<dbReference type="PROSITE" id="PS00943">
    <property type="entry name" value="UBIA"/>
    <property type="match status" value="1"/>
</dbReference>
<keyword evidence="9 14" id="KW-0472">Membrane</keyword>
<evidence type="ECO:0000256" key="8">
    <source>
        <dbReference type="ARBA" id="ARBA00023133"/>
    </source>
</evidence>
<dbReference type="Proteomes" id="UP000250222">
    <property type="component" value="Unassembled WGS sequence"/>
</dbReference>
<evidence type="ECO:0000256" key="15">
    <source>
        <dbReference type="SAM" id="MobiDB-lite"/>
    </source>
</evidence>
<keyword evidence="4 14" id="KW-1003">Cell membrane</keyword>
<keyword evidence="17" id="KW-1185">Reference proteome</keyword>
<dbReference type="NCBIfam" id="NF003349">
    <property type="entry name" value="PRK04375.1-2"/>
    <property type="match status" value="1"/>
</dbReference>
<comment type="pathway">
    <text evidence="2 14">Porphyrin-containing compound metabolism; heme O biosynthesis; heme O from protoheme: step 1/1.</text>
</comment>
<feature type="transmembrane region" description="Helical" evidence="14">
    <location>
        <begin position="244"/>
        <end position="263"/>
    </location>
</feature>
<comment type="similarity">
    <text evidence="14">Belongs to the UbiA prenyltransferase family. Protoheme IX farnesyltransferase subfamily.</text>
</comment>
<protein>
    <recommendedName>
        <fullName evidence="11 14">Protoheme IX farnesyltransferase</fullName>
        <ecNumber evidence="3 14">2.5.1.141</ecNumber>
    </recommendedName>
    <alternativeName>
        <fullName evidence="12 14">Heme B farnesyltransferase</fullName>
    </alternativeName>
    <alternativeName>
        <fullName evidence="10 14">Heme O synthase</fullName>
    </alternativeName>
</protein>
<evidence type="ECO:0000256" key="3">
    <source>
        <dbReference type="ARBA" id="ARBA00012292"/>
    </source>
</evidence>
<evidence type="ECO:0000256" key="7">
    <source>
        <dbReference type="ARBA" id="ARBA00022989"/>
    </source>
</evidence>
<reference evidence="16 17" key="1">
    <citation type="submission" date="2016-10" db="EMBL/GenBank/DDBJ databases">
        <authorList>
            <person name="Cai Z."/>
        </authorList>
    </citation>
    <scope>NUCLEOTIDE SEQUENCE [LARGE SCALE GENOMIC DNA]</scope>
    <source>
        <strain evidence="16 17">CGMCC 1.10826</strain>
    </source>
</reference>
<evidence type="ECO:0000256" key="14">
    <source>
        <dbReference type="HAMAP-Rule" id="MF_00154"/>
    </source>
</evidence>
<comment type="subcellular location">
    <subcellularLocation>
        <location evidence="1 14">Cell membrane</location>
        <topology evidence="1 14">Multi-pass membrane protein</topology>
    </subcellularLocation>
</comment>
<dbReference type="AlphaFoldDB" id="A0A2Y8ZZD8"/>
<evidence type="ECO:0000256" key="2">
    <source>
        <dbReference type="ARBA" id="ARBA00004919"/>
    </source>
</evidence>
<dbReference type="InterPro" id="IPR030470">
    <property type="entry name" value="UbiA_prenylTrfase_CS"/>
</dbReference>
<comment type="catalytic activity">
    <reaction evidence="13 14">
        <text>heme b + (2E,6E)-farnesyl diphosphate + H2O = Fe(II)-heme o + diphosphate</text>
        <dbReference type="Rhea" id="RHEA:28070"/>
        <dbReference type="ChEBI" id="CHEBI:15377"/>
        <dbReference type="ChEBI" id="CHEBI:33019"/>
        <dbReference type="ChEBI" id="CHEBI:60344"/>
        <dbReference type="ChEBI" id="CHEBI:60530"/>
        <dbReference type="ChEBI" id="CHEBI:175763"/>
        <dbReference type="EC" id="2.5.1.141"/>
    </reaction>
</comment>
<dbReference type="InterPro" id="IPR000537">
    <property type="entry name" value="UbiA_prenyltransferase"/>
</dbReference>
<dbReference type="HAMAP" id="MF_00154">
    <property type="entry name" value="CyoE_CtaB"/>
    <property type="match status" value="1"/>
</dbReference>
<dbReference type="CDD" id="cd13957">
    <property type="entry name" value="PT_UbiA_Cox10"/>
    <property type="match status" value="1"/>
</dbReference>
<accession>A0A2Y8ZZD8</accession>
<comment type="function">
    <text evidence="14">Converts heme B (protoheme IX) to heme O by substitution of the vinyl group on carbon 2 of heme B porphyrin ring with a hydroxyethyl farnesyl side group.</text>
</comment>
<dbReference type="InterPro" id="IPR006369">
    <property type="entry name" value="Protohaem_IX_farnesylTrfase"/>
</dbReference>
<dbReference type="NCBIfam" id="TIGR01473">
    <property type="entry name" value="cyoE_ctaB"/>
    <property type="match status" value="1"/>
</dbReference>
<dbReference type="InterPro" id="IPR044878">
    <property type="entry name" value="UbiA_sf"/>
</dbReference>
<dbReference type="GO" id="GO:0048034">
    <property type="term" value="P:heme O biosynthetic process"/>
    <property type="evidence" value="ECO:0007669"/>
    <property type="project" value="UniProtKB-UniRule"/>
</dbReference>
<sequence>MRSVQPAPGRQTEEVAPHVSDRSTLRSSPGPTGPATTRADRAKAYVALTKPRIVELLLITTVPTLFLAADGWPGLWLTVATVVGGYASAGSANTWNMIIDRDIDRLMNRTKQRPLVTGVLSVRQATVFAIVLGVFSVLWFGLLVNWASAWLSLAAVAMYVVGYTLLLKRRTTQNIVWGGAAGCMPVLIGWSAVTGTVEWPALVLFGIIFFWTPPHYWPLSMRFKKDYARAEVPMLPVVASDTKVAVQILLYGVAMVACSLVLVPVAGMTWVYAVITAVAGAWFIAGCLRLLARARHPERGKLAAMKVFHASITYLTIVFVAVAVDPFLPV</sequence>
<evidence type="ECO:0000313" key="17">
    <source>
        <dbReference type="Proteomes" id="UP000250222"/>
    </source>
</evidence>
<keyword evidence="6 14" id="KW-0812">Transmembrane</keyword>
<dbReference type="Gene3D" id="1.10.357.140">
    <property type="entry name" value="UbiA prenyltransferase"/>
    <property type="match status" value="1"/>
</dbReference>
<comment type="miscellaneous">
    <text evidence="14">Carbon 2 of the heme B porphyrin ring is defined according to the Fischer nomenclature.</text>
</comment>
<dbReference type="EMBL" id="UETB01000001">
    <property type="protein sequence ID" value="SSA36966.1"/>
    <property type="molecule type" value="Genomic_DNA"/>
</dbReference>
<feature type="region of interest" description="Disordered" evidence="15">
    <location>
        <begin position="1"/>
        <end position="39"/>
    </location>
</feature>
<evidence type="ECO:0000256" key="4">
    <source>
        <dbReference type="ARBA" id="ARBA00022475"/>
    </source>
</evidence>
<keyword evidence="5 14" id="KW-0808">Transferase</keyword>
<dbReference type="PANTHER" id="PTHR43448:SF7">
    <property type="entry name" value="4-HYDROXYBENZOATE SOLANESYLTRANSFERASE"/>
    <property type="match status" value="1"/>
</dbReference>
<feature type="transmembrane region" description="Helical" evidence="14">
    <location>
        <begin position="53"/>
        <end position="69"/>
    </location>
</feature>
<dbReference type="GO" id="GO:0008495">
    <property type="term" value="F:protoheme IX farnesyltransferase activity"/>
    <property type="evidence" value="ECO:0007669"/>
    <property type="project" value="UniProtKB-UniRule"/>
</dbReference>
<keyword evidence="8 14" id="KW-0350">Heme biosynthesis</keyword>
<evidence type="ECO:0000256" key="9">
    <source>
        <dbReference type="ARBA" id="ARBA00023136"/>
    </source>
</evidence>
<dbReference type="UniPathway" id="UPA00834">
    <property type="reaction ID" value="UER00712"/>
</dbReference>
<feature type="compositionally biased region" description="Basic and acidic residues" evidence="15">
    <location>
        <begin position="11"/>
        <end position="24"/>
    </location>
</feature>